<evidence type="ECO:0000256" key="10">
    <source>
        <dbReference type="SAM" id="MobiDB-lite"/>
    </source>
</evidence>
<dbReference type="Proteomes" id="UP000887568">
    <property type="component" value="Unplaced"/>
</dbReference>
<feature type="compositionally biased region" description="Basic and acidic residues" evidence="10">
    <location>
        <begin position="302"/>
        <end position="319"/>
    </location>
</feature>
<keyword evidence="7" id="KW-0175">Coiled coil</keyword>
<evidence type="ECO:0000256" key="5">
    <source>
        <dbReference type="ARBA" id="ARBA00022490"/>
    </source>
</evidence>
<evidence type="ECO:0000256" key="8">
    <source>
        <dbReference type="ARBA" id="ARBA00023186"/>
    </source>
</evidence>
<dbReference type="RefSeq" id="XP_038046188.1">
    <property type="nucleotide sequence ID" value="XM_038190260.1"/>
</dbReference>
<evidence type="ECO:0000259" key="11">
    <source>
        <dbReference type="Pfam" id="PF20920"/>
    </source>
</evidence>
<dbReference type="Gene3D" id="1.20.58.2170">
    <property type="match status" value="1"/>
</dbReference>
<feature type="compositionally biased region" description="Acidic residues" evidence="10">
    <location>
        <begin position="592"/>
        <end position="601"/>
    </location>
</feature>
<keyword evidence="8" id="KW-0143">Chaperone</keyword>
<keyword evidence="6" id="KW-0053">Apoptosis</keyword>
<dbReference type="Gene3D" id="1.10.8.810">
    <property type="entry name" value="Daxx helical bundle domain"/>
    <property type="match status" value="1"/>
</dbReference>
<dbReference type="PANTHER" id="PTHR12766">
    <property type="entry name" value="DEATH DOMAIN-ASSOCIATED PROTEIN 6 DAXX"/>
    <property type="match status" value="1"/>
</dbReference>
<dbReference type="CDD" id="cd13150">
    <property type="entry name" value="DAXX_histone_binding"/>
    <property type="match status" value="1"/>
</dbReference>
<evidence type="ECO:0000313" key="13">
    <source>
        <dbReference type="Proteomes" id="UP000887568"/>
    </source>
</evidence>
<feature type="compositionally biased region" description="Basic and acidic residues" evidence="10">
    <location>
        <begin position="162"/>
        <end position="199"/>
    </location>
</feature>
<accession>A0A913Z2X8</accession>
<dbReference type="GO" id="GO:0016605">
    <property type="term" value="C:PML body"/>
    <property type="evidence" value="ECO:0007669"/>
    <property type="project" value="TreeGrafter"/>
</dbReference>
<dbReference type="GO" id="GO:0005694">
    <property type="term" value="C:chromosome"/>
    <property type="evidence" value="ECO:0007669"/>
    <property type="project" value="UniProtKB-SubCell"/>
</dbReference>
<dbReference type="GO" id="GO:0003714">
    <property type="term" value="F:transcription corepressor activity"/>
    <property type="evidence" value="ECO:0007669"/>
    <property type="project" value="TreeGrafter"/>
</dbReference>
<reference evidence="12" key="1">
    <citation type="submission" date="2022-11" db="UniProtKB">
        <authorList>
            <consortium name="EnsemblMetazoa"/>
        </authorList>
    </citation>
    <scope>IDENTIFICATION</scope>
</reference>
<dbReference type="OrthoDB" id="7492809at2759"/>
<feature type="region of interest" description="Disordered" evidence="10">
    <location>
        <begin position="343"/>
        <end position="375"/>
    </location>
</feature>
<feature type="compositionally biased region" description="Acidic residues" evidence="10">
    <location>
        <begin position="844"/>
        <end position="856"/>
    </location>
</feature>
<feature type="region of interest" description="Disordered" evidence="10">
    <location>
        <begin position="302"/>
        <end position="321"/>
    </location>
</feature>
<dbReference type="AlphaFoldDB" id="A0A913Z2X8"/>
<dbReference type="GO" id="GO:0050681">
    <property type="term" value="F:nuclear androgen receptor binding"/>
    <property type="evidence" value="ECO:0007669"/>
    <property type="project" value="TreeGrafter"/>
</dbReference>
<dbReference type="GO" id="GO:0006915">
    <property type="term" value="P:apoptotic process"/>
    <property type="evidence" value="ECO:0007669"/>
    <property type="project" value="UniProtKB-KW"/>
</dbReference>
<dbReference type="EnsemblMetazoa" id="XM_038190260.1">
    <property type="protein sequence ID" value="XP_038046188.1"/>
    <property type="gene ID" value="LOC119720551"/>
</dbReference>
<keyword evidence="13" id="KW-1185">Reference proteome</keyword>
<dbReference type="GO" id="GO:0003713">
    <property type="term" value="F:transcription coactivator activity"/>
    <property type="evidence" value="ECO:0007669"/>
    <property type="project" value="TreeGrafter"/>
</dbReference>
<keyword evidence="9" id="KW-0539">Nucleus</keyword>
<evidence type="ECO:0000256" key="4">
    <source>
        <dbReference type="ARBA" id="ARBA00022454"/>
    </source>
</evidence>
<feature type="compositionally biased region" description="Polar residues" evidence="10">
    <location>
        <begin position="1034"/>
        <end position="1047"/>
    </location>
</feature>
<dbReference type="FunFam" id="1.20.58.2170:FF:000001">
    <property type="entry name" value="Death domain-associated protein 6"/>
    <property type="match status" value="1"/>
</dbReference>
<keyword evidence="5" id="KW-0963">Cytoplasm</keyword>
<protein>
    <recommendedName>
        <fullName evidence="11">Daxx histone-binding domain-containing protein</fullName>
    </recommendedName>
</protein>
<evidence type="ECO:0000256" key="9">
    <source>
        <dbReference type="ARBA" id="ARBA00023242"/>
    </source>
</evidence>
<dbReference type="GO" id="GO:0042393">
    <property type="term" value="F:histone binding"/>
    <property type="evidence" value="ECO:0007669"/>
    <property type="project" value="InterPro"/>
</dbReference>
<dbReference type="Pfam" id="PF20920">
    <property type="entry name" value="DAXX_hist_bd"/>
    <property type="match status" value="1"/>
</dbReference>
<dbReference type="GeneID" id="119720551"/>
<feature type="region of interest" description="Disordered" evidence="10">
    <location>
        <begin position="567"/>
        <end position="633"/>
    </location>
</feature>
<feature type="compositionally biased region" description="Basic and acidic residues" evidence="10">
    <location>
        <begin position="122"/>
        <end position="139"/>
    </location>
</feature>
<comment type="subcellular location">
    <subcellularLocation>
        <location evidence="2">Chromosome</location>
    </subcellularLocation>
    <subcellularLocation>
        <location evidence="3">Cytoplasm</location>
    </subcellularLocation>
    <subcellularLocation>
        <location evidence="1">Nucleus</location>
    </subcellularLocation>
</comment>
<proteinExistence type="predicted"/>
<evidence type="ECO:0000256" key="3">
    <source>
        <dbReference type="ARBA" id="ARBA00004496"/>
    </source>
</evidence>
<evidence type="ECO:0000256" key="7">
    <source>
        <dbReference type="ARBA" id="ARBA00023054"/>
    </source>
</evidence>
<dbReference type="InterPro" id="IPR038298">
    <property type="entry name" value="Daxx_N_sf"/>
</dbReference>
<dbReference type="InterPro" id="IPR046426">
    <property type="entry name" value="DAXX_histone-bd_sf"/>
</dbReference>
<dbReference type="InterPro" id="IPR046378">
    <property type="entry name" value="DAXX_histone-bd"/>
</dbReference>
<feature type="compositionally biased region" description="Basic and acidic residues" evidence="10">
    <location>
        <begin position="567"/>
        <end position="585"/>
    </location>
</feature>
<evidence type="ECO:0000313" key="12">
    <source>
        <dbReference type="EnsemblMetazoa" id="XP_038046188.1"/>
    </source>
</evidence>
<dbReference type="PANTHER" id="PTHR12766:SF7">
    <property type="entry name" value="DEATH DOMAIN-ASSOCIATED PROTEIN 6"/>
    <property type="match status" value="1"/>
</dbReference>
<evidence type="ECO:0000256" key="1">
    <source>
        <dbReference type="ARBA" id="ARBA00004123"/>
    </source>
</evidence>
<evidence type="ECO:0000256" key="2">
    <source>
        <dbReference type="ARBA" id="ARBA00004286"/>
    </source>
</evidence>
<evidence type="ECO:0000256" key="6">
    <source>
        <dbReference type="ARBA" id="ARBA00022703"/>
    </source>
</evidence>
<feature type="region of interest" description="Disordered" evidence="10">
    <location>
        <begin position="162"/>
        <end position="287"/>
    </location>
</feature>
<dbReference type="OMA" id="MREHISD"/>
<name>A0A913Z2X8_PATMI</name>
<feature type="region of interest" description="Disordered" evidence="10">
    <location>
        <begin position="1003"/>
        <end position="1082"/>
    </location>
</feature>
<feature type="compositionally biased region" description="Basic and acidic residues" evidence="10">
    <location>
        <begin position="602"/>
        <end position="633"/>
    </location>
</feature>
<feature type="region of interest" description="Disordered" evidence="10">
    <location>
        <begin position="122"/>
        <end position="148"/>
    </location>
</feature>
<organism evidence="12 13">
    <name type="scientific">Patiria miniata</name>
    <name type="common">Bat star</name>
    <name type="synonym">Asterina miniata</name>
    <dbReference type="NCBI Taxonomy" id="46514"/>
    <lineage>
        <taxon>Eukaryota</taxon>
        <taxon>Metazoa</taxon>
        <taxon>Echinodermata</taxon>
        <taxon>Eleutherozoa</taxon>
        <taxon>Asterozoa</taxon>
        <taxon>Asteroidea</taxon>
        <taxon>Valvatacea</taxon>
        <taxon>Valvatida</taxon>
        <taxon>Asterinidae</taxon>
        <taxon>Patiria</taxon>
    </lineage>
</organism>
<sequence length="1082" mass="121978">MAFFEDDEVIEICSSDSESLEPDEPQREDGLRLLREFMAVCKPLLKSNQQKSIAKLLTDKFNEAKESYTQSEDFRCFMREHISDLQLKRRSVYVHIQDVKAALMRASNSKRVQLTTLEVEKAEDAKPAAKEEVAEKASQEDEDVSKNGRAYAKIDTKLAAQEKVEQRVDRQENEDIVENVRADKMDAKPALKEDKRADPQVDEDVTKNGSADEMEVNPVVTEEVQERVYQQDNKDIAKNGRDDEAVVKPANRDDDVEREDPQAVEDDARKGRADGPEVGIAQETYAQSEDLLMTCETVTSDHAADDNALKEEKSFKESKSAGLDAIARPSTNSLRDDSIKMLEVGASSSEVPEAKHSDRKSKGKDKGKGSQKQIRKLEKVLNNLDKAIKKLQERELTLDEMDESDSTHIQEYQLRRRFVKVYTMLCELNGCSSTTGRVIEQRVRYEGTRFPEINRRLEKLVNKKDFFPDFPDIHKAVLRTNKKKDLGLDMRKVRSIAREAFEDLGGKLQKRRQQDFILNFSAHSTLDFINARDSADKDPELKQKLIENRTLAKQNLRQVEDSFVKKQEECEKKGESLEASEHSDSDAPPDQPSEDEEEEAEPASKKPRLDPDKHLSSNEENSGKESADEDSTDHRQFFETDNQEMMDIQATDLSTFDKISAPKTNTLTRNPHPKNVRVCTFSNGHFNANNSSSKIAQTVSASTWNERNLLSFDTPEQAVKSLKFDQPALPSPSLPLVITNVCSLSEHSGFFPGPDNKDWDEDKATIARVVDDGKGGILISPPSQQRIMVVKSGKSVKLQTSTPITLSFEDAETKPSTQRPSRGMSVPTPSPPPSVTSTRPELDASPEVEEVVDERDDTPVLQTEKRLEVATTSLAHNRRVTSAQCQNSTHTARVNQSVVSDTSRQSRSGFVRCNHCMQTWKETEWCKHFCAQSRRVSHNNVQSYPPKPKVRTSLFVYKPDKSISAPNPQAMMNSSGPFRNMNTPSKPQSAQDKVFNLYSNFPKGKTSPKWQPSPRRLNLPSRLELQDRARPRQPTYTKPVPSTNANNEDSEVVVISDSEVETSEESGNRAESFDVICISDSD</sequence>
<feature type="compositionally biased region" description="Basic and acidic residues" evidence="10">
    <location>
        <begin position="232"/>
        <end position="275"/>
    </location>
</feature>
<feature type="region of interest" description="Disordered" evidence="10">
    <location>
        <begin position="807"/>
        <end position="858"/>
    </location>
</feature>
<dbReference type="GO" id="GO:0042981">
    <property type="term" value="P:regulation of apoptotic process"/>
    <property type="evidence" value="ECO:0007669"/>
    <property type="project" value="TreeGrafter"/>
</dbReference>
<feature type="domain" description="Daxx histone-binding" evidence="11">
    <location>
        <begin position="479"/>
        <end position="565"/>
    </location>
</feature>
<dbReference type="GO" id="GO:0005737">
    <property type="term" value="C:cytoplasm"/>
    <property type="evidence" value="ECO:0007669"/>
    <property type="project" value="UniProtKB-SubCell"/>
</dbReference>
<dbReference type="GO" id="GO:0006334">
    <property type="term" value="P:nucleosome assembly"/>
    <property type="evidence" value="ECO:0007669"/>
    <property type="project" value="TreeGrafter"/>
</dbReference>
<keyword evidence="4" id="KW-0158">Chromosome</keyword>